<dbReference type="InterPro" id="IPR001279">
    <property type="entry name" value="Metallo-B-lactamas"/>
</dbReference>
<dbReference type="InterPro" id="IPR037482">
    <property type="entry name" value="ST1585_MBL-fold"/>
</dbReference>
<dbReference type="SMART" id="SM00849">
    <property type="entry name" value="Lactamase_B"/>
    <property type="match status" value="1"/>
</dbReference>
<organism evidence="2 3">
    <name type="scientific">Povalibacter uvarum</name>
    <dbReference type="NCBI Taxonomy" id="732238"/>
    <lineage>
        <taxon>Bacteria</taxon>
        <taxon>Pseudomonadati</taxon>
        <taxon>Pseudomonadota</taxon>
        <taxon>Gammaproteobacteria</taxon>
        <taxon>Steroidobacterales</taxon>
        <taxon>Steroidobacteraceae</taxon>
        <taxon>Povalibacter</taxon>
    </lineage>
</organism>
<keyword evidence="3" id="KW-1185">Reference proteome</keyword>
<dbReference type="AlphaFoldDB" id="A0A841HTC0"/>
<dbReference type="CDD" id="cd07726">
    <property type="entry name" value="ST1585-like_MBL-fold"/>
    <property type="match status" value="1"/>
</dbReference>
<keyword evidence="2" id="KW-0378">Hydrolase</keyword>
<dbReference type="PANTHER" id="PTHR42951:SF22">
    <property type="entry name" value="METALLO BETA-LACTAMASE SUPERFAMILY LIPOPROTEIN"/>
    <property type="match status" value="1"/>
</dbReference>
<dbReference type="GO" id="GO:0016787">
    <property type="term" value="F:hydrolase activity"/>
    <property type="evidence" value="ECO:0007669"/>
    <property type="project" value="UniProtKB-KW"/>
</dbReference>
<dbReference type="RefSeq" id="WP_221304381.1">
    <property type="nucleotide sequence ID" value="NZ_JACHHZ010000005.1"/>
</dbReference>
<dbReference type="Gene3D" id="3.60.15.10">
    <property type="entry name" value="Ribonuclease Z/Hydroxyacylglutathione hydrolase-like"/>
    <property type="match status" value="1"/>
</dbReference>
<dbReference type="EMBL" id="JACHHZ010000005">
    <property type="protein sequence ID" value="MBB6095549.1"/>
    <property type="molecule type" value="Genomic_DNA"/>
</dbReference>
<dbReference type="InterPro" id="IPR036866">
    <property type="entry name" value="RibonucZ/Hydroxyglut_hydro"/>
</dbReference>
<gene>
    <name evidence="2" type="ORF">HNQ60_004439</name>
</gene>
<sequence length="321" mass="34705">MPLAPTQSLAHDIHVIDTGFVRELFDASHLIMSNGRGAFVDTGTNNSVPHLLAALDELGIARDNIDYVIVTHVHLDHAGGAGLLMRHLPNAKLVIHPRGARHMIDPSALMDAVRAVYGREIADRDYGELAPIAESRVITTADGMTIDLAGRPLKFAETPGHALHHHCIWDEASRGWFTGDTLGLCYPALATSRGPHVIPATAPVQFDPQALHASIARLLAANPQVLYLTHYGAVREPERIAKQLLSQIDAMVEAALALDGTPDRHARLKAAFRDIYVNELRRCGSTLDDATLDALLATDVELNAQGAGVWLDKKKKQAATA</sequence>
<dbReference type="InterPro" id="IPR050855">
    <property type="entry name" value="NDM-1-like"/>
</dbReference>
<evidence type="ECO:0000313" key="3">
    <source>
        <dbReference type="Proteomes" id="UP000588068"/>
    </source>
</evidence>
<protein>
    <submittedName>
        <fullName evidence="2">Glyoxylase-like metal-dependent hydrolase (Beta-lactamase superfamily II)</fullName>
    </submittedName>
</protein>
<evidence type="ECO:0000259" key="1">
    <source>
        <dbReference type="SMART" id="SM00849"/>
    </source>
</evidence>
<proteinExistence type="predicted"/>
<dbReference type="Proteomes" id="UP000588068">
    <property type="component" value="Unassembled WGS sequence"/>
</dbReference>
<comment type="caution">
    <text evidence="2">The sequence shown here is derived from an EMBL/GenBank/DDBJ whole genome shotgun (WGS) entry which is preliminary data.</text>
</comment>
<evidence type="ECO:0000313" key="2">
    <source>
        <dbReference type="EMBL" id="MBB6095549.1"/>
    </source>
</evidence>
<dbReference type="Pfam" id="PF00753">
    <property type="entry name" value="Lactamase_B"/>
    <property type="match status" value="1"/>
</dbReference>
<accession>A0A841HTC0</accession>
<reference evidence="2 3" key="1">
    <citation type="submission" date="2020-08" db="EMBL/GenBank/DDBJ databases">
        <title>Genomic Encyclopedia of Type Strains, Phase IV (KMG-IV): sequencing the most valuable type-strain genomes for metagenomic binning, comparative biology and taxonomic classification.</title>
        <authorList>
            <person name="Goeker M."/>
        </authorList>
    </citation>
    <scope>NUCLEOTIDE SEQUENCE [LARGE SCALE GENOMIC DNA]</scope>
    <source>
        <strain evidence="2 3">DSM 26723</strain>
    </source>
</reference>
<dbReference type="SUPFAM" id="SSF56281">
    <property type="entry name" value="Metallo-hydrolase/oxidoreductase"/>
    <property type="match status" value="1"/>
</dbReference>
<feature type="domain" description="Metallo-beta-lactamase" evidence="1">
    <location>
        <begin position="25"/>
        <end position="230"/>
    </location>
</feature>
<name>A0A841HTC0_9GAMM</name>
<dbReference type="PANTHER" id="PTHR42951">
    <property type="entry name" value="METALLO-BETA-LACTAMASE DOMAIN-CONTAINING"/>
    <property type="match status" value="1"/>
</dbReference>